<reference evidence="2" key="2">
    <citation type="submission" date="2023-06" db="EMBL/GenBank/DDBJ databases">
        <authorList>
            <consortium name="Lawrence Berkeley National Laboratory"/>
            <person name="Haridas S."/>
            <person name="Hensen N."/>
            <person name="Bonometti L."/>
            <person name="Westerberg I."/>
            <person name="Brannstrom I.O."/>
            <person name="Guillou S."/>
            <person name="Cros-Aarteil S."/>
            <person name="Calhoun S."/>
            <person name="Kuo A."/>
            <person name="Mondo S."/>
            <person name="Pangilinan J."/>
            <person name="Riley R."/>
            <person name="Labutti K."/>
            <person name="Andreopoulos B."/>
            <person name="Lipzen A."/>
            <person name="Chen C."/>
            <person name="Yanf M."/>
            <person name="Daum C."/>
            <person name="Ng V."/>
            <person name="Clum A."/>
            <person name="Steindorff A."/>
            <person name="Ohm R."/>
            <person name="Martin F."/>
            <person name="Silar P."/>
            <person name="Natvig D."/>
            <person name="Lalanne C."/>
            <person name="Gautier V."/>
            <person name="Ament-Velasquez S.L."/>
            <person name="Kruys A."/>
            <person name="Hutchinson M.I."/>
            <person name="Powell A.J."/>
            <person name="Barry K."/>
            <person name="Miller A.N."/>
            <person name="Grigoriev I.V."/>
            <person name="Debuchy R."/>
            <person name="Gladieux P."/>
            <person name="Thoren M.H."/>
            <person name="Johannesson H."/>
        </authorList>
    </citation>
    <scope>NUCLEOTIDE SEQUENCE</scope>
    <source>
        <strain evidence="2">CBS 118394</strain>
    </source>
</reference>
<name>A0AAE0LY32_9PEZI</name>
<keyword evidence="3" id="KW-1185">Reference proteome</keyword>
<dbReference type="EMBL" id="JAUEDM010000009">
    <property type="protein sequence ID" value="KAK3312136.1"/>
    <property type="molecule type" value="Genomic_DNA"/>
</dbReference>
<protein>
    <submittedName>
        <fullName evidence="2">Uncharacterized protein</fullName>
    </submittedName>
</protein>
<gene>
    <name evidence="2" type="ORF">B0H66DRAFT_644424</name>
</gene>
<reference evidence="2" key="1">
    <citation type="journal article" date="2023" name="Mol. Phylogenet. Evol.">
        <title>Genome-scale phylogeny and comparative genomics of the fungal order Sordariales.</title>
        <authorList>
            <person name="Hensen N."/>
            <person name="Bonometti L."/>
            <person name="Westerberg I."/>
            <person name="Brannstrom I.O."/>
            <person name="Guillou S."/>
            <person name="Cros-Aarteil S."/>
            <person name="Calhoun S."/>
            <person name="Haridas S."/>
            <person name="Kuo A."/>
            <person name="Mondo S."/>
            <person name="Pangilinan J."/>
            <person name="Riley R."/>
            <person name="LaButti K."/>
            <person name="Andreopoulos B."/>
            <person name="Lipzen A."/>
            <person name="Chen C."/>
            <person name="Yan M."/>
            <person name="Daum C."/>
            <person name="Ng V."/>
            <person name="Clum A."/>
            <person name="Steindorff A."/>
            <person name="Ohm R.A."/>
            <person name="Martin F."/>
            <person name="Silar P."/>
            <person name="Natvig D.O."/>
            <person name="Lalanne C."/>
            <person name="Gautier V."/>
            <person name="Ament-Velasquez S.L."/>
            <person name="Kruys A."/>
            <person name="Hutchinson M.I."/>
            <person name="Powell A.J."/>
            <person name="Barry K."/>
            <person name="Miller A.N."/>
            <person name="Grigoriev I.V."/>
            <person name="Debuchy R."/>
            <person name="Gladieux P."/>
            <person name="Hiltunen Thoren M."/>
            <person name="Johannesson H."/>
        </authorList>
    </citation>
    <scope>NUCLEOTIDE SEQUENCE</scope>
    <source>
        <strain evidence="2">CBS 118394</strain>
    </source>
</reference>
<proteinExistence type="predicted"/>
<sequence>MSLSKMLLRKRIKDLGPDIKTCDIPYMYSPRLKNKTPIIQQHSSSSEEQLKLSIEANINELENEDDAKSALSEEVDDFIIPGPLTNFAYEECVQIIQDLRAQLSALDAKLESDERHFTEWNDNQMTLIDWHVRLTHSHFVACKSKWERLRFKFSDRKKFADELYRHDRRVKIDEVEAQKEALCAKAGRRLGELGEVAQIAKQRRRRRSWLEKMRDPDHKRKKKLLRGIAHQPVEPFPGPRTPESPNKHIIRQPVMVTREHALAVVVESMTLFGLVTAVTEFIISLRIGLGAAANPKAVGRPLLLQSLTDGVALFYYRADDVGHL</sequence>
<comment type="caution">
    <text evidence="2">The sequence shown here is derived from an EMBL/GenBank/DDBJ whole genome shotgun (WGS) entry which is preliminary data.</text>
</comment>
<feature type="coiled-coil region" evidence="1">
    <location>
        <begin position="44"/>
        <end position="116"/>
    </location>
</feature>
<evidence type="ECO:0000313" key="3">
    <source>
        <dbReference type="Proteomes" id="UP001283341"/>
    </source>
</evidence>
<dbReference type="AlphaFoldDB" id="A0AAE0LY32"/>
<organism evidence="2 3">
    <name type="scientific">Apodospora peruviana</name>
    <dbReference type="NCBI Taxonomy" id="516989"/>
    <lineage>
        <taxon>Eukaryota</taxon>
        <taxon>Fungi</taxon>
        <taxon>Dikarya</taxon>
        <taxon>Ascomycota</taxon>
        <taxon>Pezizomycotina</taxon>
        <taxon>Sordariomycetes</taxon>
        <taxon>Sordariomycetidae</taxon>
        <taxon>Sordariales</taxon>
        <taxon>Lasiosphaeriaceae</taxon>
        <taxon>Apodospora</taxon>
    </lineage>
</organism>
<dbReference type="Proteomes" id="UP001283341">
    <property type="component" value="Unassembled WGS sequence"/>
</dbReference>
<evidence type="ECO:0000256" key="1">
    <source>
        <dbReference type="SAM" id="Coils"/>
    </source>
</evidence>
<keyword evidence="1" id="KW-0175">Coiled coil</keyword>
<evidence type="ECO:0000313" key="2">
    <source>
        <dbReference type="EMBL" id="KAK3312136.1"/>
    </source>
</evidence>
<accession>A0AAE0LY32</accession>